<comment type="caution">
    <text evidence="2">The sequence shown here is derived from an EMBL/GenBank/DDBJ whole genome shotgun (WGS) entry which is preliminary data.</text>
</comment>
<reference evidence="2 3" key="1">
    <citation type="submission" date="2019-04" db="EMBL/GenBank/DDBJ databases">
        <title>Draft genome sequences of Streptomyces avermitilis NBRC 14893.</title>
        <authorList>
            <person name="Komaki H."/>
            <person name="Tamura T."/>
            <person name="Hosoyama A."/>
        </authorList>
    </citation>
    <scope>NUCLEOTIDE SEQUENCE [LARGE SCALE GENOMIC DNA]</scope>
    <source>
        <strain evidence="2 3">NBRC 14893</strain>
    </source>
</reference>
<dbReference type="InterPro" id="IPR003594">
    <property type="entry name" value="HATPase_dom"/>
</dbReference>
<dbReference type="SMART" id="SM00387">
    <property type="entry name" value="HATPase_c"/>
    <property type="match status" value="1"/>
</dbReference>
<dbReference type="InterPro" id="IPR036890">
    <property type="entry name" value="HATPase_C_sf"/>
</dbReference>
<proteinExistence type="predicted"/>
<accession>A0A4D4LRH4</accession>
<dbReference type="Pfam" id="PF02518">
    <property type="entry name" value="HATPase_c"/>
    <property type="match status" value="1"/>
</dbReference>
<name>A0A4D4LRH4_STRAX</name>
<feature type="domain" description="Histidine kinase/HSP90-like ATPase" evidence="1">
    <location>
        <begin position="39"/>
        <end position="139"/>
    </location>
</feature>
<gene>
    <name evidence="2" type="primary">rsbT</name>
    <name evidence="2" type="ORF">SAV14893_001600</name>
</gene>
<evidence type="ECO:0000313" key="3">
    <source>
        <dbReference type="Proteomes" id="UP000302139"/>
    </source>
</evidence>
<dbReference type="Gene3D" id="3.30.565.10">
    <property type="entry name" value="Histidine kinase-like ATPase, C-terminal domain"/>
    <property type="match status" value="1"/>
</dbReference>
<protein>
    <submittedName>
        <fullName evidence="2">Anti-sigma regulatory factor</fullName>
    </submittedName>
</protein>
<dbReference type="Proteomes" id="UP000302139">
    <property type="component" value="Unassembled WGS sequence"/>
</dbReference>
<evidence type="ECO:0000259" key="1">
    <source>
        <dbReference type="SMART" id="SM00387"/>
    </source>
</evidence>
<sequence>MTETSGRVAACLPIRSDMDLAWVRQHVRQAAAELGFGLVDQTKLVTAASELARNTLIHGGGGQVQCTPLEIGRSRGLRLTFSDEGPGIADIEQALGDGYTSGGGLGLGLGGARRLVHEFSIDSRPGEGTSVTVICWSAGAPHTREETR</sequence>
<dbReference type="CDD" id="cd16934">
    <property type="entry name" value="HATPase_RsbT-like"/>
    <property type="match status" value="1"/>
</dbReference>
<organism evidence="2 3">
    <name type="scientific">Streptomyces avermitilis</name>
    <dbReference type="NCBI Taxonomy" id="33903"/>
    <lineage>
        <taxon>Bacteria</taxon>
        <taxon>Bacillati</taxon>
        <taxon>Actinomycetota</taxon>
        <taxon>Actinomycetes</taxon>
        <taxon>Kitasatosporales</taxon>
        <taxon>Streptomycetaceae</taxon>
        <taxon>Streptomyces</taxon>
    </lineage>
</organism>
<dbReference type="SUPFAM" id="SSF55874">
    <property type="entry name" value="ATPase domain of HSP90 chaperone/DNA topoisomerase II/histidine kinase"/>
    <property type="match status" value="1"/>
</dbReference>
<dbReference type="EMBL" id="BJHX01000001">
    <property type="protein sequence ID" value="GDY60767.1"/>
    <property type="molecule type" value="Genomic_DNA"/>
</dbReference>
<evidence type="ECO:0000313" key="2">
    <source>
        <dbReference type="EMBL" id="GDY60767.1"/>
    </source>
</evidence>
<dbReference type="AlphaFoldDB" id="A0A4D4LRH4"/>